<feature type="region of interest" description="Disordered" evidence="1">
    <location>
        <begin position="1230"/>
        <end position="1250"/>
    </location>
</feature>
<gene>
    <name evidence="2" type="ORF">VitviT2T_028477</name>
</gene>
<feature type="region of interest" description="Disordered" evidence="1">
    <location>
        <begin position="2316"/>
        <end position="2342"/>
    </location>
</feature>
<feature type="region of interest" description="Disordered" evidence="1">
    <location>
        <begin position="443"/>
        <end position="560"/>
    </location>
</feature>
<evidence type="ECO:0008006" key="4">
    <source>
        <dbReference type="Google" id="ProtNLM"/>
    </source>
</evidence>
<feature type="compositionally biased region" description="Polar residues" evidence="1">
    <location>
        <begin position="352"/>
        <end position="365"/>
    </location>
</feature>
<feature type="compositionally biased region" description="Basic residues" evidence="1">
    <location>
        <begin position="603"/>
        <end position="612"/>
    </location>
</feature>
<feature type="compositionally biased region" description="Acidic residues" evidence="1">
    <location>
        <begin position="254"/>
        <end position="263"/>
    </location>
</feature>
<keyword evidence="3" id="KW-1185">Reference proteome</keyword>
<dbReference type="Proteomes" id="UP001227230">
    <property type="component" value="Chromosome 18"/>
</dbReference>
<feature type="region of interest" description="Disordered" evidence="1">
    <location>
        <begin position="757"/>
        <end position="793"/>
    </location>
</feature>
<protein>
    <recommendedName>
        <fullName evidence="4">SAP domain-containing protein</fullName>
    </recommendedName>
</protein>
<feature type="compositionally biased region" description="Basic and acidic residues" evidence="1">
    <location>
        <begin position="757"/>
        <end position="777"/>
    </location>
</feature>
<proteinExistence type="predicted"/>
<feature type="compositionally biased region" description="Basic residues" evidence="1">
    <location>
        <begin position="665"/>
        <end position="681"/>
    </location>
</feature>
<feature type="compositionally biased region" description="Acidic residues" evidence="1">
    <location>
        <begin position="320"/>
        <end position="329"/>
    </location>
</feature>
<evidence type="ECO:0000313" key="2">
    <source>
        <dbReference type="EMBL" id="WKA10934.1"/>
    </source>
</evidence>
<feature type="compositionally biased region" description="Polar residues" evidence="1">
    <location>
        <begin position="783"/>
        <end position="793"/>
    </location>
</feature>
<feature type="compositionally biased region" description="Basic and acidic residues" evidence="1">
    <location>
        <begin position="2326"/>
        <end position="2342"/>
    </location>
</feature>
<feature type="region of interest" description="Disordered" evidence="1">
    <location>
        <begin position="314"/>
        <end position="405"/>
    </location>
</feature>
<sequence>MDFRGMKRKQLQALCKQHGVPANSTNLEMADRLSLFFKEKEKPVTQGRSCLKNLDGIDSLNDSNAVTCDPKRVRFSPENETFEFEDSEIDRENTPARTRAARAARRSRVRLAKEKVSPVGANAGNSESCEETKGTLNRITRHQGQKIIEGHAVKSSSPLVKEKGAKKGTKIKSTVSEIVDKSAKLSPVLEMDDNARGKENGRPIRRQLRSREVVVENASELGNEDSIIPKKNPVQTRSKRRNPKDSNEVLTTDEISEDIISEGEGEKIETGKVFRQSKRKAIEDGECELFGGELGKRKTVGRITRFRAQLVGREASAVEGENETGDESEVQVSKDSEAVLQLKEPAKLGRNTLRQKSAISQSDPSVRTETRKQWKGTSLEGGASETEVSMKEKEKVSLPNGPLRRSRRNTLAFKSTVSPDGGLVTHEAVGRNQQLKHLGEPITEKEASKPEATAEILKENEKVSLHNGRLRRSRRNTSTFKSSAPAADGNLVTGETVGRNEQSKCLRESTPEKEASVTEAPLRRSKRNASRHDSISASTGMDGIPNAIGKNKPQKRSLQPILEEETSVIEKEPLIEELPRQSKYNASKCNIVGPARVAGEVKGKKKQRRRSKFPSSKGEAPLTESMLDIEETPGIDVELSEPEAAGSKSSVLIHQEGTPKDKDTSKKRKSSRKISSAKKQQHGSVEVCPVISDLEEVEDRTTVNFKDIPSQSAAAIEEDIVEDLTTVNLEDIPSQSAVSVEEDISMENDKENLVQDKVNEGNKVDKESQFHNMRSDLDYDNSVEPQGNQYSSRVSKELVSPVFDFSSVQQPDYTGSSANHVKLQRELETEEELSAGKHIDPASDIFVDLAAEDDKTSVEKEQKLGLGEMNGCAEPVMHELEENVTESNESGSSKRNFETFSEESGDIALLNPSNGERATPNISGRRDIDDAEDPEAAVEFPENAVASPVAEIVAEQVTEIQLASSGQWSTEETPVKIVITPECQNDKVVGSCLHTVSADDGSQEEGYQLNAQLAAQSPVLGRSNPNHGEGEKSYSYGNVIMDGTMCGGELSVSDARERREHPVLDELDGQISEKKESVMSKGITSVSKEIKETDVSHLDFLFGTASGIVERSLPSCEHTHLKDKGEEDQDPMEQDEESTHVTEMASTTISAGKTSSNNLGSGRFHHEKYQEDAGVGESDHEGISNMGNQSPDVNEDIYNEASKGNLEVEITGLDGCAYPFPNKFSKDDHATVDKESGGSHVYSRNASGEGRGTNVVELSVGEGMPPGVSIMDKTGNASGEVEGTNVDEPSFEGITPAILEERVIAETRDFEEADKLLEFNAESHVTPGSTAGDMEKEIYFAEITQCSGGSGFDLPLSHVYALEHQASGNVHKEMSLSTQSPHVQKQEGNQLETFCVNEVLSQQTSGVKSFTLEALAMSSPPLFLEKLYGHEEEDSEMNCNANTVVDEPFSKHSVVTLDGIDGKGIEEHICVTSSNLVTKKESAEVLPEIEVGNVHDDHHVVVEQMNYNVDASSAERNCKDNKMSDEAIAGFSSVGYVTLVPGEKISEFEPGTELGDSQEVTAQANIIFDASLDEIICKESEALEKTTAGIKKSTLEGIEEITMLEEENGEISAPITQTKLDREVLDQGVEFIKINGSAQVTLVETVHENDEVPEEILDEVTSEKMILLPMEADFDCNELNIVGVKNEISLQRDELKSIDLDIHDAKDKSIFINSDQCSSADRETIDEREHSRILECKFNFEGNCSDTKHTDVGASPLISLKDFDDQIEDEEVAHMHDSDHCLSLDLLSNNSRIAATKTHKTIAESVMLEAENGEAFTPFGSEGLGQEVSDHGVEFPNSAASDVSQAVHEADENLDTKSGGGVEMIWKGDEVKFGELDDSREEVLPETDKSSLIVPHELTSTDGEAVNGTMKENSHFEDVNFDSMKEEDVSNSPKVNAGNCDDLLEEESADVKHNGRDVQIDLNCRDIGGAADLVVEDGMVCEIGSDDRNGDNMWVQKAQTSPCKVDDGNISSSEPEGDSISASVSLLNVSSCQGSSSKTEIKELIEVVPNDEINDTNEAAVCSPAPVDFYEDKGDTLNFVGKSSEVINITKERGIAEESSAGKAEEVRGSSHKFDDEMVSSGDSKEPPKFEKFVEVSLLEAEKVDCCSVVSPVNDSVDHAEVASRKHLTRLEDTTDDSSLTHQIGVNSSLASSETASYEFTDWEIDLFSHNHFSMEAVCGTSLRIIDQFPAVTDSALYKAEDVRTENLKLETVQKKSLDVEVEEINHLSSQQFNSSMKMKNNLKSSMTQRTPNKFFKAFDMKENTPSIKMEQMGNFSAMKSGTRRKALEDLQKTRERNSTAR</sequence>
<feature type="compositionally biased region" description="Basic and acidic residues" evidence="1">
    <location>
        <begin position="501"/>
        <end position="516"/>
    </location>
</feature>
<feature type="compositionally biased region" description="Polar residues" evidence="1">
    <location>
        <begin position="911"/>
        <end position="922"/>
    </location>
</feature>
<evidence type="ECO:0000256" key="1">
    <source>
        <dbReference type="SAM" id="MobiDB-lite"/>
    </source>
</evidence>
<feature type="region of interest" description="Disordered" evidence="1">
    <location>
        <begin position="882"/>
        <end position="936"/>
    </location>
</feature>
<feature type="region of interest" description="Disordered" evidence="1">
    <location>
        <begin position="2097"/>
        <end position="2126"/>
    </location>
</feature>
<reference evidence="2 3" key="1">
    <citation type="journal article" date="2023" name="Hortic Res">
        <title>The complete reference genome for grapevine (Vitis vinifera L.) genetics and breeding.</title>
        <authorList>
            <person name="Shi X."/>
            <person name="Cao S."/>
            <person name="Wang X."/>
            <person name="Huang S."/>
            <person name="Wang Y."/>
            <person name="Liu Z."/>
            <person name="Liu W."/>
            <person name="Leng X."/>
            <person name="Peng Y."/>
            <person name="Wang N."/>
            <person name="Wang Y."/>
            <person name="Ma Z."/>
            <person name="Xu X."/>
            <person name="Zhang F."/>
            <person name="Xue H."/>
            <person name="Zhong H."/>
            <person name="Wang Y."/>
            <person name="Zhang K."/>
            <person name="Velt A."/>
            <person name="Avia K."/>
            <person name="Holtgrawe D."/>
            <person name="Grimplet J."/>
            <person name="Matus J.T."/>
            <person name="Ware D."/>
            <person name="Wu X."/>
            <person name="Wang H."/>
            <person name="Liu C."/>
            <person name="Fang Y."/>
            <person name="Rustenholz C."/>
            <person name="Cheng Z."/>
            <person name="Xiao H."/>
            <person name="Zhou Y."/>
        </authorList>
    </citation>
    <scope>NUCLEOTIDE SEQUENCE [LARGE SCALE GENOMIC DNA]</scope>
    <source>
        <strain evidence="3">cv. Pinot noir / PN40024</strain>
        <tissue evidence="2">Leaf</tissue>
    </source>
</reference>
<accession>A0ABY9DWS3</accession>
<name>A0ABY9DWS3_VITVI</name>
<organism evidence="2 3">
    <name type="scientific">Vitis vinifera</name>
    <name type="common">Grape</name>
    <dbReference type="NCBI Taxonomy" id="29760"/>
    <lineage>
        <taxon>Eukaryota</taxon>
        <taxon>Viridiplantae</taxon>
        <taxon>Streptophyta</taxon>
        <taxon>Embryophyta</taxon>
        <taxon>Tracheophyta</taxon>
        <taxon>Spermatophyta</taxon>
        <taxon>Magnoliopsida</taxon>
        <taxon>eudicotyledons</taxon>
        <taxon>Gunneridae</taxon>
        <taxon>Pentapetalae</taxon>
        <taxon>rosids</taxon>
        <taxon>Vitales</taxon>
        <taxon>Vitaceae</taxon>
        <taxon>Viteae</taxon>
        <taxon>Vitis</taxon>
    </lineage>
</organism>
<feature type="compositionally biased region" description="Basic and acidic residues" evidence="1">
    <location>
        <begin position="2103"/>
        <end position="2116"/>
    </location>
</feature>
<feature type="compositionally biased region" description="Acidic residues" evidence="1">
    <location>
        <begin position="627"/>
        <end position="641"/>
    </location>
</feature>
<feature type="region of interest" description="Disordered" evidence="1">
    <location>
        <begin position="599"/>
        <end position="685"/>
    </location>
</feature>
<evidence type="ECO:0000313" key="3">
    <source>
        <dbReference type="Proteomes" id="UP001227230"/>
    </source>
</evidence>
<dbReference type="EMBL" id="CP126665">
    <property type="protein sequence ID" value="WKA10934.1"/>
    <property type="molecule type" value="Genomic_DNA"/>
</dbReference>
<feature type="region of interest" description="Disordered" evidence="1">
    <location>
        <begin position="224"/>
        <end position="263"/>
    </location>
</feature>
<feature type="compositionally biased region" description="Polar residues" evidence="1">
    <location>
        <begin position="885"/>
        <end position="894"/>
    </location>
</feature>